<keyword evidence="5 6" id="KW-0472">Membrane</keyword>
<keyword evidence="10" id="KW-1185">Reference proteome</keyword>
<evidence type="ECO:0000259" key="7">
    <source>
        <dbReference type="Pfam" id="PF00892"/>
    </source>
</evidence>
<reference evidence="8 10" key="1">
    <citation type="submission" date="2018-02" db="EMBL/GenBank/DDBJ databases">
        <title>Reclassifiation of [Polyangium] brachysporum DSM 7029 as Guopingzhaonella breviflexa gen. nov., sp. nov., a member of the family Comamonadaceae.</title>
        <authorList>
            <person name="Tang B."/>
        </authorList>
    </citation>
    <scope>NUCLEOTIDE SEQUENCE [LARGE SCALE GENOMIC DNA]</scope>
    <source>
        <strain evidence="8 10">DSM 15344</strain>
    </source>
</reference>
<dbReference type="Proteomes" id="UP000239406">
    <property type="component" value="Unassembled WGS sequence"/>
</dbReference>
<comment type="caution">
    <text evidence="8">The sequence shown here is derived from an EMBL/GenBank/DDBJ whole genome shotgun (WGS) entry which is preliminary data.</text>
</comment>
<feature type="transmembrane region" description="Helical" evidence="6">
    <location>
        <begin position="66"/>
        <end position="85"/>
    </location>
</feature>
<evidence type="ECO:0000256" key="3">
    <source>
        <dbReference type="ARBA" id="ARBA00022692"/>
    </source>
</evidence>
<feature type="transmembrane region" description="Helical" evidence="6">
    <location>
        <begin position="36"/>
        <end position="54"/>
    </location>
</feature>
<dbReference type="Proteomes" id="UP000294772">
    <property type="component" value="Unassembled WGS sequence"/>
</dbReference>
<feature type="transmembrane region" description="Helical" evidence="6">
    <location>
        <begin position="270"/>
        <end position="288"/>
    </location>
</feature>
<evidence type="ECO:0000313" key="11">
    <source>
        <dbReference type="Proteomes" id="UP000294772"/>
    </source>
</evidence>
<evidence type="ECO:0000256" key="1">
    <source>
        <dbReference type="ARBA" id="ARBA00004141"/>
    </source>
</evidence>
<keyword evidence="3 6" id="KW-0812">Transmembrane</keyword>
<dbReference type="EMBL" id="SLXF01000004">
    <property type="protein sequence ID" value="TCP07613.1"/>
    <property type="molecule type" value="Genomic_DNA"/>
</dbReference>
<dbReference type="OrthoDB" id="5295396at2"/>
<feature type="transmembrane region" description="Helical" evidence="6">
    <location>
        <begin position="149"/>
        <end position="169"/>
    </location>
</feature>
<sequence>MPTRSPWSIPALLLNALVWGLSWWPLRELHARGLHPLWSTVIVYAIAALALLAWRPQGLRQLLSQPQLWILSVASGTTNAAFNWAVSIGEVVRVVLLFYLMPLWSVLLARVLLNEHFTLHGLLRVVLALAGAAIVLKPEGAPWPVPHGLADWLALLGGLAFATNSVMLRRLAGRTREEGRALAMLTGCVAMALVLATGLGPARGVTPPPVPQWGWLAIAVGLALTFVCSNMAYQFGAARLPAQVTAVVMLTEVVFASISSVLWGGEVLRGQTLAGGALIVGAALLAALGPARLGAKAAGAQRSGPA</sequence>
<protein>
    <submittedName>
        <fullName evidence="9">EamA domain-containing membrane protein RarD</fullName>
    </submittedName>
    <submittedName>
        <fullName evidence="8">EamA family transporter</fullName>
    </submittedName>
</protein>
<dbReference type="SUPFAM" id="SSF103481">
    <property type="entry name" value="Multidrug resistance efflux transporter EmrE"/>
    <property type="match status" value="2"/>
</dbReference>
<feature type="transmembrane region" description="Helical" evidence="6">
    <location>
        <begin position="91"/>
        <end position="109"/>
    </location>
</feature>
<proteinExistence type="inferred from homology"/>
<feature type="transmembrane region" description="Helical" evidence="6">
    <location>
        <begin position="7"/>
        <end position="24"/>
    </location>
</feature>
<evidence type="ECO:0000256" key="2">
    <source>
        <dbReference type="ARBA" id="ARBA00007362"/>
    </source>
</evidence>
<evidence type="ECO:0000256" key="6">
    <source>
        <dbReference type="SAM" id="Phobius"/>
    </source>
</evidence>
<accession>A0A2S5T7X3</accession>
<feature type="domain" description="EamA" evidence="7">
    <location>
        <begin position="8"/>
        <end position="136"/>
    </location>
</feature>
<feature type="transmembrane region" description="Helical" evidence="6">
    <location>
        <begin position="213"/>
        <end position="232"/>
    </location>
</feature>
<feature type="transmembrane region" description="Helical" evidence="6">
    <location>
        <begin position="244"/>
        <end position="264"/>
    </location>
</feature>
<dbReference type="EMBL" id="PSNY01000003">
    <property type="protein sequence ID" value="PPE71069.1"/>
    <property type="molecule type" value="Genomic_DNA"/>
</dbReference>
<evidence type="ECO:0000313" key="9">
    <source>
        <dbReference type="EMBL" id="TCP07613.1"/>
    </source>
</evidence>
<feature type="transmembrane region" description="Helical" evidence="6">
    <location>
        <begin position="181"/>
        <end position="201"/>
    </location>
</feature>
<name>A0A2S5T7X3_9BURK</name>
<dbReference type="Pfam" id="PF00892">
    <property type="entry name" value="EamA"/>
    <property type="match status" value="2"/>
</dbReference>
<dbReference type="AlphaFoldDB" id="A0A2S5T7X3"/>
<keyword evidence="4 6" id="KW-1133">Transmembrane helix</keyword>
<evidence type="ECO:0000313" key="8">
    <source>
        <dbReference type="EMBL" id="PPE71069.1"/>
    </source>
</evidence>
<gene>
    <name evidence="8" type="ORF">C1702_03655</name>
    <name evidence="9" type="ORF">EV676_104168</name>
</gene>
<comment type="subcellular location">
    <subcellularLocation>
        <location evidence="1">Membrane</location>
        <topology evidence="1">Multi-pass membrane protein</topology>
    </subcellularLocation>
</comment>
<comment type="similarity">
    <text evidence="2">Belongs to the EamA transporter family.</text>
</comment>
<dbReference type="InterPro" id="IPR000620">
    <property type="entry name" value="EamA_dom"/>
</dbReference>
<dbReference type="InterPro" id="IPR050638">
    <property type="entry name" value="AA-Vitamin_Transporters"/>
</dbReference>
<evidence type="ECO:0000313" key="10">
    <source>
        <dbReference type="Proteomes" id="UP000239406"/>
    </source>
</evidence>
<evidence type="ECO:0000256" key="5">
    <source>
        <dbReference type="ARBA" id="ARBA00023136"/>
    </source>
</evidence>
<feature type="domain" description="EamA" evidence="7">
    <location>
        <begin position="150"/>
        <end position="286"/>
    </location>
</feature>
<dbReference type="RefSeq" id="WP_104356330.1">
    <property type="nucleotide sequence ID" value="NZ_CALFFA010000016.1"/>
</dbReference>
<dbReference type="GO" id="GO:0016020">
    <property type="term" value="C:membrane"/>
    <property type="evidence" value="ECO:0007669"/>
    <property type="project" value="UniProtKB-SubCell"/>
</dbReference>
<feature type="transmembrane region" description="Helical" evidence="6">
    <location>
        <begin position="121"/>
        <end position="137"/>
    </location>
</feature>
<organism evidence="8 10">
    <name type="scientific">Caldimonas thermodepolymerans</name>
    <dbReference type="NCBI Taxonomy" id="215580"/>
    <lineage>
        <taxon>Bacteria</taxon>
        <taxon>Pseudomonadati</taxon>
        <taxon>Pseudomonadota</taxon>
        <taxon>Betaproteobacteria</taxon>
        <taxon>Burkholderiales</taxon>
        <taxon>Sphaerotilaceae</taxon>
        <taxon>Caldimonas</taxon>
    </lineage>
</organism>
<dbReference type="InterPro" id="IPR037185">
    <property type="entry name" value="EmrE-like"/>
</dbReference>
<dbReference type="PANTHER" id="PTHR32322">
    <property type="entry name" value="INNER MEMBRANE TRANSPORTER"/>
    <property type="match status" value="1"/>
</dbReference>
<reference evidence="9 11" key="2">
    <citation type="submission" date="2019-03" db="EMBL/GenBank/DDBJ databases">
        <title>Genomic Encyclopedia of Type Strains, Phase IV (KMG-IV): sequencing the most valuable type-strain genomes for metagenomic binning, comparative biology and taxonomic classification.</title>
        <authorList>
            <person name="Goeker M."/>
        </authorList>
    </citation>
    <scope>NUCLEOTIDE SEQUENCE [LARGE SCALE GENOMIC DNA]</scope>
    <source>
        <strain evidence="9 11">DSM 15264</strain>
    </source>
</reference>
<evidence type="ECO:0000256" key="4">
    <source>
        <dbReference type="ARBA" id="ARBA00022989"/>
    </source>
</evidence>
<dbReference type="PANTHER" id="PTHR32322:SF2">
    <property type="entry name" value="EAMA DOMAIN-CONTAINING PROTEIN"/>
    <property type="match status" value="1"/>
</dbReference>